<keyword evidence="1" id="KW-0732">Signal</keyword>
<sequence>MNGNILLRIAAVTAILSFSPAAAAERNPQMDQVIRQIRETAERMRGQLPPEDIAEMLRNADEMERENGKSSFTAPAAKPAPAGDIIAHLEQVHGSTFEWLMRTATCAGYQWENWRTYTITTGTKIPERNTGCKRAFAAYEQYFYAARNGNGAVGKRHLAEYDRLAHEVVNTYSQE</sequence>
<feature type="signal peptide" evidence="1">
    <location>
        <begin position="1"/>
        <end position="23"/>
    </location>
</feature>
<feature type="chain" id="PRO_5019197631" evidence="1">
    <location>
        <begin position="24"/>
        <end position="175"/>
    </location>
</feature>
<accession>A0A429V643</accession>
<protein>
    <submittedName>
        <fullName evidence="2">Uncharacterized protein</fullName>
    </submittedName>
</protein>
<dbReference type="Proteomes" id="UP000274661">
    <property type="component" value="Unassembled WGS sequence"/>
</dbReference>
<name>A0A429V643_9SPHN</name>
<dbReference type="EMBL" id="RWJF01000001">
    <property type="protein sequence ID" value="RST29418.1"/>
    <property type="molecule type" value="Genomic_DNA"/>
</dbReference>
<proteinExistence type="predicted"/>
<dbReference type="AlphaFoldDB" id="A0A429V643"/>
<comment type="caution">
    <text evidence="2">The sequence shown here is derived from an EMBL/GenBank/DDBJ whole genome shotgun (WGS) entry which is preliminary data.</text>
</comment>
<evidence type="ECO:0000256" key="1">
    <source>
        <dbReference type="SAM" id="SignalP"/>
    </source>
</evidence>
<organism evidence="2 3">
    <name type="scientific">Sphingomonas ginkgonis</name>
    <dbReference type="NCBI Taxonomy" id="2315330"/>
    <lineage>
        <taxon>Bacteria</taxon>
        <taxon>Pseudomonadati</taxon>
        <taxon>Pseudomonadota</taxon>
        <taxon>Alphaproteobacteria</taxon>
        <taxon>Sphingomonadales</taxon>
        <taxon>Sphingomonadaceae</taxon>
        <taxon>Sphingomonas</taxon>
    </lineage>
</organism>
<evidence type="ECO:0000313" key="3">
    <source>
        <dbReference type="Proteomes" id="UP000274661"/>
    </source>
</evidence>
<evidence type="ECO:0000313" key="2">
    <source>
        <dbReference type="EMBL" id="RST29418.1"/>
    </source>
</evidence>
<keyword evidence="3" id="KW-1185">Reference proteome</keyword>
<gene>
    <name evidence="2" type="ORF">HMF7854_00145</name>
</gene>
<reference evidence="2 3" key="1">
    <citation type="submission" date="2018-12" db="EMBL/GenBank/DDBJ databases">
        <title>Sphingomonas sp. HMF7854 Genome sequencing and assembly.</title>
        <authorList>
            <person name="Cha I."/>
            <person name="Kang H."/>
            <person name="Kim H."/>
            <person name="Kang J."/>
            <person name="Joh K."/>
        </authorList>
    </citation>
    <scope>NUCLEOTIDE SEQUENCE [LARGE SCALE GENOMIC DNA]</scope>
    <source>
        <strain evidence="2 3">HMF7854</strain>
    </source>
</reference>